<dbReference type="PANTHER" id="PTHR12993:SF29">
    <property type="entry name" value="BLR3841 PROTEIN"/>
    <property type="match status" value="1"/>
</dbReference>
<dbReference type="InterPro" id="IPR003737">
    <property type="entry name" value="GlcNAc_PI_deacetylase-related"/>
</dbReference>
<dbReference type="EMBL" id="CP137080">
    <property type="protein sequence ID" value="WOQ69372.1"/>
    <property type="molecule type" value="Genomic_DNA"/>
</dbReference>
<protein>
    <submittedName>
        <fullName evidence="3">Bifunctional PIG-L family deacetylase/class I SAM-dependent methyltransferase</fullName>
        <ecNumber evidence="3">2.1.1.-</ecNumber>
        <ecNumber evidence="3">3.5.1.-</ecNumber>
    </submittedName>
</protein>
<dbReference type="EC" id="2.1.1.-" evidence="3"/>
<dbReference type="GO" id="GO:0008757">
    <property type="term" value="F:S-adenosylmethionine-dependent methyltransferase activity"/>
    <property type="evidence" value="ECO:0007669"/>
    <property type="project" value="InterPro"/>
</dbReference>
<organism evidence="3 4">
    <name type="scientific">Microbacterium limosum</name>
    <dbReference type="NCBI Taxonomy" id="3079935"/>
    <lineage>
        <taxon>Bacteria</taxon>
        <taxon>Bacillati</taxon>
        <taxon>Actinomycetota</taxon>
        <taxon>Actinomycetes</taxon>
        <taxon>Micrococcales</taxon>
        <taxon>Microbacteriaceae</taxon>
        <taxon>Microbacterium</taxon>
    </lineage>
</organism>
<dbReference type="GO" id="GO:0009312">
    <property type="term" value="P:oligosaccharide biosynthetic process"/>
    <property type="evidence" value="ECO:0007669"/>
    <property type="project" value="InterPro"/>
</dbReference>
<keyword evidence="4" id="KW-1185">Reference proteome</keyword>
<keyword evidence="3" id="KW-0808">Transferase</keyword>
<dbReference type="Proteomes" id="UP001329313">
    <property type="component" value="Chromosome"/>
</dbReference>
<evidence type="ECO:0000313" key="4">
    <source>
        <dbReference type="Proteomes" id="UP001329313"/>
    </source>
</evidence>
<dbReference type="EC" id="3.5.1.-" evidence="3"/>
<dbReference type="KEGG" id="mliy:RYJ27_11820"/>
<reference evidence="3 4" key="1">
    <citation type="submission" date="2023-10" db="EMBL/GenBank/DDBJ databases">
        <title>Y20.</title>
        <authorList>
            <person name="Zhang G."/>
            <person name="Ding Y."/>
        </authorList>
    </citation>
    <scope>NUCLEOTIDE SEQUENCE [LARGE SCALE GENOMIC DNA]</scope>
    <source>
        <strain evidence="3 4">Y20</strain>
    </source>
</reference>
<keyword evidence="3" id="KW-0489">Methyltransferase</keyword>
<dbReference type="RefSeq" id="WP_330170496.1">
    <property type="nucleotide sequence ID" value="NZ_CP137080.1"/>
</dbReference>
<keyword evidence="3" id="KW-0378">Hydrolase</keyword>
<name>A0AAU0MH76_9MICO</name>
<dbReference type="GO" id="GO:0016137">
    <property type="term" value="P:glycoside metabolic process"/>
    <property type="evidence" value="ECO:0007669"/>
    <property type="project" value="UniProtKB-ARBA"/>
</dbReference>
<evidence type="ECO:0000256" key="2">
    <source>
        <dbReference type="SAM" id="MobiDB-lite"/>
    </source>
</evidence>
<sequence length="462" mass="50029">MTTVFDHREAGTGESEWREHAPWRSSPELRIDAAALDALVVCAAHPDDETLGAGGLLATAAAHGIPCTVIIATDGEASHPGSPTWTAPALARARRTEATRALDVLAPGSAVHFLGLGDGMLRERRSRLARGVDAIVGATEGPRVLVVAPWDGDGHRDHRVMGEVAASAARRAGARYAGYPVWLWHWGDPAAVRTDGWMRLELCPDVRAAKARALRLHASQTQPLSPAEGDEAILSPEMLAHFERDTEVFVTPAPPTPTPPTGSLDAAFFDGFYARHTDPWGFESRWYERRKRDLLLAALPRPRYGSALELGCATGLLTERLAERCDSVVALDIAQSALDRASARIGADARVTLVRARLPEEWPSGRFELIVLSEIAYYWDADDRARALARLRESLAPDGALVACHWRHPVADHPASGDEVHAALRRIPGLHGAVRHEEDDFLLDVLVPDSTPSVARAEGLAP</sequence>
<accession>A0AAU0MH76</accession>
<dbReference type="InterPro" id="IPR024078">
    <property type="entry name" value="LmbE-like_dom_sf"/>
</dbReference>
<feature type="region of interest" description="Disordered" evidence="2">
    <location>
        <begin position="1"/>
        <end position="21"/>
    </location>
</feature>
<dbReference type="InterPro" id="IPR008715">
    <property type="entry name" value="SAM-MeTfrase_NodS-like"/>
</dbReference>
<dbReference type="CDD" id="cd02440">
    <property type="entry name" value="AdoMet_MTases"/>
    <property type="match status" value="1"/>
</dbReference>
<dbReference type="Gene3D" id="3.40.50.10320">
    <property type="entry name" value="LmbE-like"/>
    <property type="match status" value="1"/>
</dbReference>
<dbReference type="PANTHER" id="PTHR12993">
    <property type="entry name" value="N-ACETYLGLUCOSAMINYL-PHOSPHATIDYLINOSITOL DE-N-ACETYLASE-RELATED"/>
    <property type="match status" value="1"/>
</dbReference>
<dbReference type="Pfam" id="PF02585">
    <property type="entry name" value="PIG-L"/>
    <property type="match status" value="1"/>
</dbReference>
<proteinExistence type="predicted"/>
<gene>
    <name evidence="3" type="ORF">RYJ27_11820</name>
</gene>
<dbReference type="GO" id="GO:0032259">
    <property type="term" value="P:methylation"/>
    <property type="evidence" value="ECO:0007669"/>
    <property type="project" value="UniProtKB-KW"/>
</dbReference>
<evidence type="ECO:0000256" key="1">
    <source>
        <dbReference type="ARBA" id="ARBA00022833"/>
    </source>
</evidence>
<dbReference type="AlphaFoldDB" id="A0AAU0MH76"/>
<dbReference type="SUPFAM" id="SSF53335">
    <property type="entry name" value="S-adenosyl-L-methionine-dependent methyltransferases"/>
    <property type="match status" value="1"/>
</dbReference>
<dbReference type="GO" id="GO:0016811">
    <property type="term" value="F:hydrolase activity, acting on carbon-nitrogen (but not peptide) bonds, in linear amides"/>
    <property type="evidence" value="ECO:0007669"/>
    <property type="project" value="TreeGrafter"/>
</dbReference>
<dbReference type="Gene3D" id="3.40.50.150">
    <property type="entry name" value="Vaccinia Virus protein VP39"/>
    <property type="match status" value="1"/>
</dbReference>
<keyword evidence="1" id="KW-0862">Zinc</keyword>
<dbReference type="SUPFAM" id="SSF102588">
    <property type="entry name" value="LmbE-like"/>
    <property type="match status" value="1"/>
</dbReference>
<dbReference type="Pfam" id="PF05401">
    <property type="entry name" value="NodS"/>
    <property type="match status" value="1"/>
</dbReference>
<evidence type="ECO:0000313" key="3">
    <source>
        <dbReference type="EMBL" id="WOQ69372.1"/>
    </source>
</evidence>
<dbReference type="InterPro" id="IPR029063">
    <property type="entry name" value="SAM-dependent_MTases_sf"/>
</dbReference>